<dbReference type="AlphaFoldDB" id="Q6ZJK8"/>
<organism evidence="2 3">
    <name type="scientific">Oryza sativa subsp. japonica</name>
    <name type="common">Rice</name>
    <dbReference type="NCBI Taxonomy" id="39947"/>
    <lineage>
        <taxon>Eukaryota</taxon>
        <taxon>Viridiplantae</taxon>
        <taxon>Streptophyta</taxon>
        <taxon>Embryophyta</taxon>
        <taxon>Tracheophyta</taxon>
        <taxon>Spermatophyta</taxon>
        <taxon>Magnoliopsida</taxon>
        <taxon>Liliopsida</taxon>
        <taxon>Poales</taxon>
        <taxon>Poaceae</taxon>
        <taxon>BOP clade</taxon>
        <taxon>Oryzoideae</taxon>
        <taxon>Oryzeae</taxon>
        <taxon>Oryzinae</taxon>
        <taxon>Oryza</taxon>
        <taxon>Oryza sativa</taxon>
    </lineage>
</organism>
<evidence type="ECO:0000256" key="1">
    <source>
        <dbReference type="SAM" id="MobiDB-lite"/>
    </source>
</evidence>
<reference evidence="3" key="1">
    <citation type="journal article" date="2005" name="Nature">
        <title>The map-based sequence of the rice genome.</title>
        <authorList>
            <consortium name="International rice genome sequencing project (IRGSP)"/>
            <person name="Matsumoto T."/>
            <person name="Wu J."/>
            <person name="Kanamori H."/>
            <person name="Katayose Y."/>
            <person name="Fujisawa M."/>
            <person name="Namiki N."/>
            <person name="Mizuno H."/>
            <person name="Yamamoto K."/>
            <person name="Antonio B.A."/>
            <person name="Baba T."/>
            <person name="Sakata K."/>
            <person name="Nagamura Y."/>
            <person name="Aoki H."/>
            <person name="Arikawa K."/>
            <person name="Arita K."/>
            <person name="Bito T."/>
            <person name="Chiden Y."/>
            <person name="Fujitsuka N."/>
            <person name="Fukunaka R."/>
            <person name="Hamada M."/>
            <person name="Harada C."/>
            <person name="Hayashi A."/>
            <person name="Hijishita S."/>
            <person name="Honda M."/>
            <person name="Hosokawa S."/>
            <person name="Ichikawa Y."/>
            <person name="Idonuma A."/>
            <person name="Iijima M."/>
            <person name="Ikeda M."/>
            <person name="Ikeno M."/>
            <person name="Ito K."/>
            <person name="Ito S."/>
            <person name="Ito T."/>
            <person name="Ito Y."/>
            <person name="Ito Y."/>
            <person name="Iwabuchi A."/>
            <person name="Kamiya K."/>
            <person name="Karasawa W."/>
            <person name="Kurita K."/>
            <person name="Katagiri S."/>
            <person name="Kikuta A."/>
            <person name="Kobayashi H."/>
            <person name="Kobayashi N."/>
            <person name="Machita K."/>
            <person name="Maehara T."/>
            <person name="Masukawa M."/>
            <person name="Mizubayashi T."/>
            <person name="Mukai Y."/>
            <person name="Nagasaki H."/>
            <person name="Nagata Y."/>
            <person name="Naito S."/>
            <person name="Nakashima M."/>
            <person name="Nakama Y."/>
            <person name="Nakamichi Y."/>
            <person name="Nakamura M."/>
            <person name="Meguro A."/>
            <person name="Negishi M."/>
            <person name="Ohta I."/>
            <person name="Ohta T."/>
            <person name="Okamoto M."/>
            <person name="Ono N."/>
            <person name="Saji S."/>
            <person name="Sakaguchi M."/>
            <person name="Sakai K."/>
            <person name="Shibata M."/>
            <person name="Shimokawa T."/>
            <person name="Song J."/>
            <person name="Takazaki Y."/>
            <person name="Terasawa K."/>
            <person name="Tsugane M."/>
            <person name="Tsuji K."/>
            <person name="Ueda S."/>
            <person name="Waki K."/>
            <person name="Yamagata H."/>
            <person name="Yamamoto M."/>
            <person name="Yamamoto S."/>
            <person name="Yamane H."/>
            <person name="Yoshiki S."/>
            <person name="Yoshihara R."/>
            <person name="Yukawa K."/>
            <person name="Zhong H."/>
            <person name="Yano M."/>
            <person name="Yuan Q."/>
            <person name="Ouyang S."/>
            <person name="Liu J."/>
            <person name="Jones K.M."/>
            <person name="Gansberger K."/>
            <person name="Moffat K."/>
            <person name="Hill J."/>
            <person name="Bera J."/>
            <person name="Fadrosh D."/>
            <person name="Jin S."/>
            <person name="Johri S."/>
            <person name="Kim M."/>
            <person name="Overton L."/>
            <person name="Reardon M."/>
            <person name="Tsitrin T."/>
            <person name="Vuong H."/>
            <person name="Weaver B."/>
            <person name="Ciecko A."/>
            <person name="Tallon L."/>
            <person name="Jackson J."/>
            <person name="Pai G."/>
            <person name="Aken S.V."/>
            <person name="Utterback T."/>
            <person name="Reidmuller S."/>
            <person name="Feldblyum T."/>
            <person name="Hsiao J."/>
            <person name="Zismann V."/>
            <person name="Iobst S."/>
            <person name="de Vazeille A.R."/>
            <person name="Buell C.R."/>
            <person name="Ying K."/>
            <person name="Li Y."/>
            <person name="Lu T."/>
            <person name="Huang Y."/>
            <person name="Zhao Q."/>
            <person name="Feng Q."/>
            <person name="Zhang L."/>
            <person name="Zhu J."/>
            <person name="Weng Q."/>
            <person name="Mu J."/>
            <person name="Lu Y."/>
            <person name="Fan D."/>
            <person name="Liu Y."/>
            <person name="Guan J."/>
            <person name="Zhang Y."/>
            <person name="Yu S."/>
            <person name="Liu X."/>
            <person name="Zhang Y."/>
            <person name="Hong G."/>
            <person name="Han B."/>
            <person name="Choisne N."/>
            <person name="Demange N."/>
            <person name="Orjeda G."/>
            <person name="Samain S."/>
            <person name="Cattolico L."/>
            <person name="Pelletier E."/>
            <person name="Couloux A."/>
            <person name="Segurens B."/>
            <person name="Wincker P."/>
            <person name="D'Hont A."/>
            <person name="Scarpelli C."/>
            <person name="Weissenbach J."/>
            <person name="Salanoubat M."/>
            <person name="Quetier F."/>
            <person name="Yu Y."/>
            <person name="Kim H.R."/>
            <person name="Rambo T."/>
            <person name="Currie J."/>
            <person name="Collura K."/>
            <person name="Luo M."/>
            <person name="Yang T."/>
            <person name="Ammiraju J.S.S."/>
            <person name="Engler F."/>
            <person name="Soderlund C."/>
            <person name="Wing R.A."/>
            <person name="Palmer L.E."/>
            <person name="de la Bastide M."/>
            <person name="Spiegel L."/>
            <person name="Nascimento L."/>
            <person name="Zutavern T."/>
            <person name="O'Shaughnessy A."/>
            <person name="Dike S."/>
            <person name="Dedhia N."/>
            <person name="Preston R."/>
            <person name="Balija V."/>
            <person name="McCombie W.R."/>
            <person name="Chow T."/>
            <person name="Chen H."/>
            <person name="Chung M."/>
            <person name="Chen C."/>
            <person name="Shaw J."/>
            <person name="Wu H."/>
            <person name="Hsiao K."/>
            <person name="Chao Y."/>
            <person name="Chu M."/>
            <person name="Cheng C."/>
            <person name="Hour A."/>
            <person name="Lee P."/>
            <person name="Lin S."/>
            <person name="Lin Y."/>
            <person name="Liou J."/>
            <person name="Liu S."/>
            <person name="Hsing Y."/>
            <person name="Raghuvanshi S."/>
            <person name="Mohanty A."/>
            <person name="Bharti A.K."/>
            <person name="Gaur A."/>
            <person name="Gupta V."/>
            <person name="Kumar D."/>
            <person name="Ravi V."/>
            <person name="Vij S."/>
            <person name="Kapur A."/>
            <person name="Khurana P."/>
            <person name="Khurana P."/>
            <person name="Khurana J.P."/>
            <person name="Tyagi A.K."/>
            <person name="Gaikwad K."/>
            <person name="Singh A."/>
            <person name="Dalal V."/>
            <person name="Srivastava S."/>
            <person name="Dixit A."/>
            <person name="Pal A.K."/>
            <person name="Ghazi I.A."/>
            <person name="Yadav M."/>
            <person name="Pandit A."/>
            <person name="Bhargava A."/>
            <person name="Sureshbabu K."/>
            <person name="Batra K."/>
            <person name="Sharma T.R."/>
            <person name="Mohapatra T."/>
            <person name="Singh N.K."/>
            <person name="Messing J."/>
            <person name="Nelson A.B."/>
            <person name="Fuks G."/>
            <person name="Kavchok S."/>
            <person name="Keizer G."/>
            <person name="Linton E."/>
            <person name="Llaca V."/>
            <person name="Song R."/>
            <person name="Tanyolac B."/>
            <person name="Young S."/>
            <person name="Ho-Il K."/>
            <person name="Hahn J.H."/>
            <person name="Sangsakoo G."/>
            <person name="Vanavichit A."/>
            <person name="de Mattos Luiz.A.T."/>
            <person name="Zimmer P.D."/>
            <person name="Malone G."/>
            <person name="Dellagostin O."/>
            <person name="de Oliveira A.C."/>
            <person name="Bevan M."/>
            <person name="Bancroft I."/>
            <person name="Minx P."/>
            <person name="Cordum H."/>
            <person name="Wilson R."/>
            <person name="Cheng Z."/>
            <person name="Jin W."/>
            <person name="Jiang J."/>
            <person name="Leong S.A."/>
            <person name="Iwama H."/>
            <person name="Gojobori T."/>
            <person name="Itoh T."/>
            <person name="Niimura Y."/>
            <person name="Fujii Y."/>
            <person name="Habara T."/>
            <person name="Sakai H."/>
            <person name="Sato Y."/>
            <person name="Wilson G."/>
            <person name="Kumar K."/>
            <person name="McCouch S."/>
            <person name="Juretic N."/>
            <person name="Hoen D."/>
            <person name="Wright S."/>
            <person name="Bruskiewich R."/>
            <person name="Bureau T."/>
            <person name="Miyao A."/>
            <person name="Hirochika H."/>
            <person name="Nishikawa T."/>
            <person name="Kadowaki K."/>
            <person name="Sugiura M."/>
            <person name="Burr B."/>
            <person name="Sasaki T."/>
        </authorList>
    </citation>
    <scope>NUCLEOTIDE SEQUENCE [LARGE SCALE GENOMIC DNA]</scope>
    <source>
        <strain evidence="3">cv. Nipponbare</strain>
    </source>
</reference>
<name>Q6ZJK8_ORYSJ</name>
<accession>Q6ZJK8</accession>
<sequence length="63" mass="6718">MFYFIYSNDYFCVSVGTELSIVNNLYPLSSQAGRRTQPAGPKLAATEEPAQGAPGVDGDQSST</sequence>
<evidence type="ECO:0000313" key="2">
    <source>
        <dbReference type="EMBL" id="BAD11580.1"/>
    </source>
</evidence>
<proteinExistence type="predicted"/>
<gene>
    <name evidence="2" type="primary">OJ1368_G08.11</name>
</gene>
<feature type="region of interest" description="Disordered" evidence="1">
    <location>
        <begin position="31"/>
        <end position="63"/>
    </location>
</feature>
<reference evidence="3" key="2">
    <citation type="journal article" date="2008" name="Nucleic Acids Res.">
        <title>The rice annotation project database (RAP-DB): 2008 update.</title>
        <authorList>
            <consortium name="The rice annotation project (RAP)"/>
        </authorList>
    </citation>
    <scope>GENOME REANNOTATION</scope>
    <source>
        <strain evidence="3">cv. Nipponbare</strain>
    </source>
</reference>
<protein>
    <submittedName>
        <fullName evidence="2">Uncharacterized protein</fullName>
    </submittedName>
</protein>
<dbReference type="Proteomes" id="UP000000763">
    <property type="component" value="Chromosome 8"/>
</dbReference>
<evidence type="ECO:0000313" key="3">
    <source>
        <dbReference type="Proteomes" id="UP000000763"/>
    </source>
</evidence>
<dbReference type="EMBL" id="AP003911">
    <property type="protein sequence ID" value="BAD11580.1"/>
    <property type="molecule type" value="Genomic_DNA"/>
</dbReference>